<name>A0A6L8VFW8_9RHOB</name>
<evidence type="ECO:0000313" key="2">
    <source>
        <dbReference type="EMBL" id="MZQ88546.1"/>
    </source>
</evidence>
<protein>
    <submittedName>
        <fullName evidence="2">Uncharacterized protein</fullName>
    </submittedName>
</protein>
<sequence>MPELVRLYIRNVALGLLLSLVFVGALLWFNIGNLWHLVTSTREGPIAVVMLVMFNAVVFSGVQFGIAVMRMAEPEDRGTGGRKMPEPVAQPTGSLIPVTVGARAPRRSRGA</sequence>
<evidence type="ECO:0000256" key="1">
    <source>
        <dbReference type="SAM" id="Phobius"/>
    </source>
</evidence>
<dbReference type="Proteomes" id="UP000477083">
    <property type="component" value="Unassembled WGS sequence"/>
</dbReference>
<proteinExistence type="predicted"/>
<feature type="transmembrane region" description="Helical" evidence="1">
    <location>
        <begin position="46"/>
        <end position="68"/>
    </location>
</feature>
<evidence type="ECO:0000313" key="3">
    <source>
        <dbReference type="Proteomes" id="UP000477083"/>
    </source>
</evidence>
<reference evidence="2 3" key="1">
    <citation type="submission" date="2020-01" db="EMBL/GenBank/DDBJ databases">
        <title>Frigidibacter albus SP32T (=CGMCC 1.13995T).</title>
        <authorList>
            <person name="Liao X."/>
        </authorList>
    </citation>
    <scope>NUCLEOTIDE SEQUENCE [LARGE SCALE GENOMIC DNA]</scope>
    <source>
        <strain evidence="2 3">SP32</strain>
    </source>
</reference>
<keyword evidence="3" id="KW-1185">Reference proteome</keyword>
<dbReference type="RefSeq" id="WP_161344257.1">
    <property type="nucleotide sequence ID" value="NZ_BMGW01000003.1"/>
</dbReference>
<keyword evidence="1" id="KW-0472">Membrane</keyword>
<dbReference type="EMBL" id="WWNR01000003">
    <property type="protein sequence ID" value="MZQ88546.1"/>
    <property type="molecule type" value="Genomic_DNA"/>
</dbReference>
<dbReference type="AlphaFoldDB" id="A0A6L8VFW8"/>
<accession>A0A6L8VFW8</accession>
<keyword evidence="1" id="KW-1133">Transmembrane helix</keyword>
<dbReference type="OrthoDB" id="8115457at2"/>
<organism evidence="2 3">
    <name type="scientific">Frigidibacter albus</name>
    <dbReference type="NCBI Taxonomy" id="1465486"/>
    <lineage>
        <taxon>Bacteria</taxon>
        <taxon>Pseudomonadati</taxon>
        <taxon>Pseudomonadota</taxon>
        <taxon>Alphaproteobacteria</taxon>
        <taxon>Rhodobacterales</taxon>
        <taxon>Paracoccaceae</taxon>
        <taxon>Frigidibacter</taxon>
    </lineage>
</organism>
<feature type="transmembrane region" description="Helical" evidence="1">
    <location>
        <begin position="12"/>
        <end position="31"/>
    </location>
</feature>
<comment type="caution">
    <text evidence="2">The sequence shown here is derived from an EMBL/GenBank/DDBJ whole genome shotgun (WGS) entry which is preliminary data.</text>
</comment>
<keyword evidence="1" id="KW-0812">Transmembrane</keyword>
<gene>
    <name evidence="2" type="ORF">GS660_05500</name>
</gene>